<evidence type="ECO:0000256" key="6">
    <source>
        <dbReference type="SAM" id="MobiDB-lite"/>
    </source>
</evidence>
<dbReference type="InterPro" id="IPR013087">
    <property type="entry name" value="Znf_C2H2_type"/>
</dbReference>
<dbReference type="PROSITE" id="PS00463">
    <property type="entry name" value="ZN2_CY6_FUNGAL_1"/>
    <property type="match status" value="1"/>
</dbReference>
<dbReference type="GO" id="GO:0008270">
    <property type="term" value="F:zinc ion binding"/>
    <property type="evidence" value="ECO:0007669"/>
    <property type="project" value="UniProtKB-KW"/>
</dbReference>
<dbReference type="Pfam" id="PF00172">
    <property type="entry name" value="Zn_clus"/>
    <property type="match status" value="1"/>
</dbReference>
<keyword evidence="1" id="KW-0805">Transcription regulation</keyword>
<evidence type="ECO:0000256" key="2">
    <source>
        <dbReference type="ARBA" id="ARBA00023125"/>
    </source>
</evidence>
<dbReference type="STRING" id="215250.A0A316YCE6"/>
<feature type="compositionally biased region" description="Basic and acidic residues" evidence="6">
    <location>
        <begin position="467"/>
        <end position="479"/>
    </location>
</feature>
<name>A0A316YCE6_9BASI</name>
<keyword evidence="10" id="KW-1185">Reference proteome</keyword>
<dbReference type="GO" id="GO:0000981">
    <property type="term" value="F:DNA-binding transcription factor activity, RNA polymerase II-specific"/>
    <property type="evidence" value="ECO:0007669"/>
    <property type="project" value="InterPro"/>
</dbReference>
<evidence type="ECO:0000259" key="8">
    <source>
        <dbReference type="PROSITE" id="PS50157"/>
    </source>
</evidence>
<evidence type="ECO:0000256" key="4">
    <source>
        <dbReference type="ARBA" id="ARBA00023242"/>
    </source>
</evidence>
<dbReference type="InParanoid" id="A0A316YCE6"/>
<dbReference type="EMBL" id="KZ819641">
    <property type="protein sequence ID" value="PWN86942.1"/>
    <property type="molecule type" value="Genomic_DNA"/>
</dbReference>
<dbReference type="GO" id="GO:0000435">
    <property type="term" value="P:positive regulation of transcription from RNA polymerase II promoter by galactose"/>
    <property type="evidence" value="ECO:0007669"/>
    <property type="project" value="TreeGrafter"/>
</dbReference>
<evidence type="ECO:0000313" key="10">
    <source>
        <dbReference type="Proteomes" id="UP000245768"/>
    </source>
</evidence>
<feature type="domain" description="C2H2-type" evidence="8">
    <location>
        <begin position="516"/>
        <end position="546"/>
    </location>
</feature>
<dbReference type="AlphaFoldDB" id="A0A316YCE6"/>
<evidence type="ECO:0000256" key="1">
    <source>
        <dbReference type="ARBA" id="ARBA00023015"/>
    </source>
</evidence>
<feature type="compositionally biased region" description="Low complexity" evidence="6">
    <location>
        <begin position="426"/>
        <end position="442"/>
    </location>
</feature>
<feature type="region of interest" description="Disordered" evidence="6">
    <location>
        <begin position="77"/>
        <end position="166"/>
    </location>
</feature>
<dbReference type="PANTHER" id="PTHR47424:SF3">
    <property type="entry name" value="REGULATORY PROTEIN GAL4"/>
    <property type="match status" value="1"/>
</dbReference>
<feature type="domain" description="C2H2-type" evidence="8">
    <location>
        <begin position="486"/>
        <end position="515"/>
    </location>
</feature>
<dbReference type="GO" id="GO:0000978">
    <property type="term" value="F:RNA polymerase II cis-regulatory region sequence-specific DNA binding"/>
    <property type="evidence" value="ECO:0007669"/>
    <property type="project" value="TreeGrafter"/>
</dbReference>
<dbReference type="GO" id="GO:0005634">
    <property type="term" value="C:nucleus"/>
    <property type="evidence" value="ECO:0007669"/>
    <property type="project" value="TreeGrafter"/>
</dbReference>
<keyword evidence="4" id="KW-0539">Nucleus</keyword>
<dbReference type="SUPFAM" id="SSF57701">
    <property type="entry name" value="Zn2/Cys6 DNA-binding domain"/>
    <property type="match status" value="1"/>
</dbReference>
<keyword evidence="5" id="KW-0863">Zinc-finger</keyword>
<dbReference type="PANTHER" id="PTHR47424">
    <property type="entry name" value="REGULATORY PROTEIN GAL4"/>
    <property type="match status" value="1"/>
</dbReference>
<evidence type="ECO:0000313" key="9">
    <source>
        <dbReference type="EMBL" id="PWN86942.1"/>
    </source>
</evidence>
<feature type="compositionally biased region" description="Polar residues" evidence="6">
    <location>
        <begin position="328"/>
        <end position="346"/>
    </location>
</feature>
<feature type="compositionally biased region" description="Low complexity" evidence="6">
    <location>
        <begin position="116"/>
        <end position="138"/>
    </location>
</feature>
<evidence type="ECO:0008006" key="11">
    <source>
        <dbReference type="Google" id="ProtNLM"/>
    </source>
</evidence>
<dbReference type="InterPro" id="IPR036864">
    <property type="entry name" value="Zn2-C6_fun-type_DNA-bd_sf"/>
</dbReference>
<keyword evidence="5" id="KW-0479">Metal-binding</keyword>
<feature type="domain" description="Zn(2)-C6 fungal-type" evidence="7">
    <location>
        <begin position="278"/>
        <end position="307"/>
    </location>
</feature>
<dbReference type="Gene3D" id="4.10.240.10">
    <property type="entry name" value="Zn(2)-C6 fungal-type DNA-binding domain"/>
    <property type="match status" value="1"/>
</dbReference>
<keyword evidence="3" id="KW-0804">Transcription</keyword>
<dbReference type="Proteomes" id="UP000245768">
    <property type="component" value="Unassembled WGS sequence"/>
</dbReference>
<dbReference type="InterPro" id="IPR001138">
    <property type="entry name" value="Zn2Cys6_DnaBD"/>
</dbReference>
<evidence type="ECO:0000256" key="5">
    <source>
        <dbReference type="PROSITE-ProRule" id="PRU00042"/>
    </source>
</evidence>
<dbReference type="InterPro" id="IPR051127">
    <property type="entry name" value="Fungal_SecMet_Regulators"/>
</dbReference>
<organism evidence="9 10">
    <name type="scientific">Acaromyces ingoldii</name>
    <dbReference type="NCBI Taxonomy" id="215250"/>
    <lineage>
        <taxon>Eukaryota</taxon>
        <taxon>Fungi</taxon>
        <taxon>Dikarya</taxon>
        <taxon>Basidiomycota</taxon>
        <taxon>Ustilaginomycotina</taxon>
        <taxon>Exobasidiomycetes</taxon>
        <taxon>Exobasidiales</taxon>
        <taxon>Cryptobasidiaceae</taxon>
        <taxon>Acaromyces</taxon>
    </lineage>
</organism>
<feature type="compositionally biased region" description="Low complexity" evidence="6">
    <location>
        <begin position="145"/>
        <end position="161"/>
    </location>
</feature>
<feature type="region of interest" description="Disordered" evidence="6">
    <location>
        <begin position="328"/>
        <end position="389"/>
    </location>
</feature>
<dbReference type="PROSITE" id="PS00028">
    <property type="entry name" value="ZINC_FINGER_C2H2_1"/>
    <property type="match status" value="2"/>
</dbReference>
<dbReference type="RefSeq" id="XP_025374140.1">
    <property type="nucleotide sequence ID" value="XM_025525348.1"/>
</dbReference>
<dbReference type="OrthoDB" id="6365676at2759"/>
<protein>
    <recommendedName>
        <fullName evidence="11">Zn(2)-C6 fungal-type domain-containing protein</fullName>
    </recommendedName>
</protein>
<keyword evidence="5" id="KW-0862">Zinc</keyword>
<feature type="compositionally biased region" description="Low complexity" evidence="6">
    <location>
        <begin position="366"/>
        <end position="389"/>
    </location>
</feature>
<feature type="compositionally biased region" description="Polar residues" evidence="6">
    <location>
        <begin position="77"/>
        <end position="91"/>
    </location>
</feature>
<gene>
    <name evidence="9" type="ORF">FA10DRAFT_304389</name>
</gene>
<evidence type="ECO:0000256" key="3">
    <source>
        <dbReference type="ARBA" id="ARBA00023163"/>
    </source>
</evidence>
<evidence type="ECO:0000259" key="7">
    <source>
        <dbReference type="PROSITE" id="PS50048"/>
    </source>
</evidence>
<feature type="region of interest" description="Disordered" evidence="6">
    <location>
        <begin position="1"/>
        <end position="57"/>
    </location>
</feature>
<dbReference type="SUPFAM" id="SSF57667">
    <property type="entry name" value="beta-beta-alpha zinc fingers"/>
    <property type="match status" value="1"/>
</dbReference>
<dbReference type="PROSITE" id="PS50157">
    <property type="entry name" value="ZINC_FINGER_C2H2_2"/>
    <property type="match status" value="2"/>
</dbReference>
<proteinExistence type="predicted"/>
<dbReference type="SMART" id="SM00355">
    <property type="entry name" value="ZnF_C2H2"/>
    <property type="match status" value="2"/>
</dbReference>
<dbReference type="SMART" id="SM00066">
    <property type="entry name" value="GAL4"/>
    <property type="match status" value="1"/>
</dbReference>
<keyword evidence="2" id="KW-0238">DNA-binding</keyword>
<dbReference type="InterPro" id="IPR036236">
    <property type="entry name" value="Znf_C2H2_sf"/>
</dbReference>
<dbReference type="Gene3D" id="3.30.160.60">
    <property type="entry name" value="Classic Zinc Finger"/>
    <property type="match status" value="2"/>
</dbReference>
<dbReference type="PROSITE" id="PS50048">
    <property type="entry name" value="ZN2_CY6_FUNGAL_2"/>
    <property type="match status" value="1"/>
</dbReference>
<feature type="compositionally biased region" description="Polar residues" evidence="6">
    <location>
        <begin position="17"/>
        <end position="33"/>
    </location>
</feature>
<accession>A0A316YCE6</accession>
<feature type="compositionally biased region" description="Polar residues" evidence="6">
    <location>
        <begin position="443"/>
        <end position="464"/>
    </location>
</feature>
<reference evidence="9 10" key="1">
    <citation type="journal article" date="2018" name="Mol. Biol. Evol.">
        <title>Broad Genomic Sampling Reveals a Smut Pathogenic Ancestry of the Fungal Clade Ustilaginomycotina.</title>
        <authorList>
            <person name="Kijpornyongpan T."/>
            <person name="Mondo S.J."/>
            <person name="Barry K."/>
            <person name="Sandor L."/>
            <person name="Lee J."/>
            <person name="Lipzen A."/>
            <person name="Pangilinan J."/>
            <person name="LaButti K."/>
            <person name="Hainaut M."/>
            <person name="Henrissat B."/>
            <person name="Grigoriev I.V."/>
            <person name="Spatafora J.W."/>
            <person name="Aime M.C."/>
        </authorList>
    </citation>
    <scope>NUCLEOTIDE SEQUENCE [LARGE SCALE GENOMIC DNA]</scope>
    <source>
        <strain evidence="9 10">MCA 4198</strain>
    </source>
</reference>
<feature type="region of interest" description="Disordered" evidence="6">
    <location>
        <begin position="402"/>
        <end position="479"/>
    </location>
</feature>
<dbReference type="GeneID" id="37047264"/>
<sequence length="561" mass="61212">MSAHRYRASPSAAGSFDTASHSTRELLSSQAYTSLSPPFASSASPSHTHRQRSGEWSSSEFARLLLTEQLPQYLSTEASGEQRQHHLQASSDEPAGDVTWTPITRPSHSPLDSWPSQSSLDLQFSLSNTSAPPNASPSHDTLPTPFEQHQVHQQQPVQFSQDDTYQSGEDNLWEQQLATSLFGDFPCPPFSDATPSSSSLPATAFYANVNASTINPTPLVSPEDRQLAYAPLRAFPGPPSLQGSSEVYRPLQPGVHSYIEPLSVAAAPVDPPKRVSAACRFCKARKLRCDGCHPCRQCQRRSVECLYQPETQARPSRRMTDPSFEAFRSTTAPAPSEGQRLSQQHANQRKRSCTSVAEASLRSHTPHLPASASAHSWSSNGSTSHSTGSSIASSSVLVLAGDTADGSRQDSSSNSSYKTAKGENQTSPGSSSTVKSSHPPTSANQTSRRNSSKGGEKSTFSTISIRVRPDRNRNDSETSAAHEVRYVCPFPGCASHFSTSGHARRHSRIHTVLEPFECPHRGCDKTFTRRDNCTQHQRARHAFQMVAYRKTAERAESKDEH</sequence>
<feature type="compositionally biased region" description="Low complexity" evidence="6">
    <location>
        <begin position="34"/>
        <end position="46"/>
    </location>
</feature>